<evidence type="ECO:0008006" key="4">
    <source>
        <dbReference type="Google" id="ProtNLM"/>
    </source>
</evidence>
<reference evidence="3" key="1">
    <citation type="journal article" date="2019" name="Int. J. Syst. Evol. Microbiol.">
        <title>The Global Catalogue of Microorganisms (GCM) 10K type strain sequencing project: providing services to taxonomists for standard genome sequencing and annotation.</title>
        <authorList>
            <consortium name="The Broad Institute Genomics Platform"/>
            <consortium name="The Broad Institute Genome Sequencing Center for Infectious Disease"/>
            <person name="Wu L."/>
            <person name="Ma J."/>
        </authorList>
    </citation>
    <scope>NUCLEOTIDE SEQUENCE [LARGE SCALE GENOMIC DNA]</scope>
    <source>
        <strain evidence="3">KCTC 52366</strain>
    </source>
</reference>
<keyword evidence="3" id="KW-1185">Reference proteome</keyword>
<dbReference type="RefSeq" id="WP_275633650.1">
    <property type="nucleotide sequence ID" value="NZ_JARGYD010000006.1"/>
</dbReference>
<dbReference type="EMBL" id="JBHRTB010000010">
    <property type="protein sequence ID" value="MFC3144651.1"/>
    <property type="molecule type" value="Genomic_DNA"/>
</dbReference>
<keyword evidence="1" id="KW-0732">Signal</keyword>
<proteinExistence type="predicted"/>
<sequence length="157" mass="16183">MNTGKTILCSTAIATLLAGAATAQTLTDPAGETTETTGDVLAQTSDTMDEAVTDTGDVVDDTVAATETPMEGSDMEADAEQGIVLSADAEPIGTVQEVQTLASGQTALVIALDESLDLPVDHVRIAAEEEADGSYELAMSRTQFINAVNAQFEAQTN</sequence>
<gene>
    <name evidence="2" type="ORF">ACFOGP_18150</name>
</gene>
<organism evidence="2 3">
    <name type="scientific">Psychromarinibacter halotolerans</name>
    <dbReference type="NCBI Taxonomy" id="1775175"/>
    <lineage>
        <taxon>Bacteria</taxon>
        <taxon>Pseudomonadati</taxon>
        <taxon>Pseudomonadota</taxon>
        <taxon>Alphaproteobacteria</taxon>
        <taxon>Rhodobacterales</taxon>
        <taxon>Paracoccaceae</taxon>
        <taxon>Psychromarinibacter</taxon>
    </lineage>
</organism>
<evidence type="ECO:0000313" key="2">
    <source>
        <dbReference type="EMBL" id="MFC3144651.1"/>
    </source>
</evidence>
<evidence type="ECO:0000256" key="1">
    <source>
        <dbReference type="SAM" id="SignalP"/>
    </source>
</evidence>
<name>A0ABV7GWB0_9RHOB</name>
<dbReference type="Proteomes" id="UP001595632">
    <property type="component" value="Unassembled WGS sequence"/>
</dbReference>
<accession>A0ABV7GWB0</accession>
<comment type="caution">
    <text evidence="2">The sequence shown here is derived from an EMBL/GenBank/DDBJ whole genome shotgun (WGS) entry which is preliminary data.</text>
</comment>
<protein>
    <recommendedName>
        <fullName evidence="4">PRC-barrel domain-containing protein</fullName>
    </recommendedName>
</protein>
<feature type="signal peptide" evidence="1">
    <location>
        <begin position="1"/>
        <end position="23"/>
    </location>
</feature>
<feature type="chain" id="PRO_5047499492" description="PRC-barrel domain-containing protein" evidence="1">
    <location>
        <begin position="24"/>
        <end position="157"/>
    </location>
</feature>
<evidence type="ECO:0000313" key="3">
    <source>
        <dbReference type="Proteomes" id="UP001595632"/>
    </source>
</evidence>